<dbReference type="InterPro" id="IPR057941">
    <property type="entry name" value="TPR_TNPO3_IPO13_2nd"/>
</dbReference>
<dbReference type="AlphaFoldDB" id="A0A8S1CY28"/>
<dbReference type="Gene3D" id="1.25.10.10">
    <property type="entry name" value="Leucine-rich Repeat Variant"/>
    <property type="match status" value="1"/>
</dbReference>
<reference evidence="13 14" key="1">
    <citation type="submission" date="2020-04" db="EMBL/GenBank/DDBJ databases">
        <authorList>
            <person name="Alioto T."/>
            <person name="Alioto T."/>
            <person name="Gomez Garrido J."/>
        </authorList>
    </citation>
    <scope>NUCLEOTIDE SEQUENCE [LARGE SCALE GENOMIC DNA]</scope>
</reference>
<comment type="caution">
    <text evidence="13">The sequence shown here is derived from an EMBL/GenBank/DDBJ whole genome shotgun (WGS) entry which is preliminary data.</text>
</comment>
<dbReference type="InterPro" id="IPR057942">
    <property type="entry name" value="TPR_TNPO3_IPO13_3rd"/>
</dbReference>
<evidence type="ECO:0000256" key="8">
    <source>
        <dbReference type="ARBA" id="ARBA00023242"/>
    </source>
</evidence>
<dbReference type="PANTHER" id="PTHR12363:SF42">
    <property type="entry name" value="TRANSPORTIN-3"/>
    <property type="match status" value="1"/>
</dbReference>
<proteinExistence type="predicted"/>
<evidence type="ECO:0000313" key="13">
    <source>
        <dbReference type="EMBL" id="CAB3372965.1"/>
    </source>
</evidence>
<evidence type="ECO:0000256" key="4">
    <source>
        <dbReference type="ARBA" id="ARBA00022490"/>
    </source>
</evidence>
<evidence type="ECO:0000256" key="7">
    <source>
        <dbReference type="ARBA" id="ARBA00022990"/>
    </source>
</evidence>
<feature type="domain" description="Exportin-1/Importin-beta-like" evidence="12">
    <location>
        <begin position="103"/>
        <end position="247"/>
    </location>
</feature>
<dbReference type="PANTHER" id="PTHR12363">
    <property type="entry name" value="TRANSPORTIN 3 AND IMPORTIN 13"/>
    <property type="match status" value="1"/>
</dbReference>
<keyword evidence="4" id="KW-0963">Cytoplasm</keyword>
<evidence type="ECO:0000256" key="9">
    <source>
        <dbReference type="ARBA" id="ARBA00060097"/>
    </source>
</evidence>
<keyword evidence="8" id="KW-0539">Nucleus</keyword>
<dbReference type="GO" id="GO:0005737">
    <property type="term" value="C:cytoplasm"/>
    <property type="evidence" value="ECO:0007669"/>
    <property type="project" value="UniProtKB-SubCell"/>
</dbReference>
<keyword evidence="6" id="KW-0653">Protein transport</keyword>
<accession>A0A8S1CY28</accession>
<dbReference type="Pfam" id="PF08389">
    <property type="entry name" value="Xpo1"/>
    <property type="match status" value="1"/>
</dbReference>
<keyword evidence="3" id="KW-0813">Transport</keyword>
<dbReference type="GO" id="GO:0005635">
    <property type="term" value="C:nuclear envelope"/>
    <property type="evidence" value="ECO:0007669"/>
    <property type="project" value="UniProtKB-SubCell"/>
</dbReference>
<evidence type="ECO:0000256" key="11">
    <source>
        <dbReference type="ARBA" id="ARBA00067328"/>
    </source>
</evidence>
<evidence type="ECO:0000259" key="12">
    <source>
        <dbReference type="Pfam" id="PF08389"/>
    </source>
</evidence>
<evidence type="ECO:0000256" key="10">
    <source>
        <dbReference type="ARBA" id="ARBA00063116"/>
    </source>
</evidence>
<evidence type="ECO:0000256" key="1">
    <source>
        <dbReference type="ARBA" id="ARBA00004259"/>
    </source>
</evidence>
<dbReference type="EMBL" id="CADEPI010000079">
    <property type="protein sequence ID" value="CAB3372965.1"/>
    <property type="molecule type" value="Genomic_DNA"/>
</dbReference>
<evidence type="ECO:0000313" key="14">
    <source>
        <dbReference type="Proteomes" id="UP000494165"/>
    </source>
</evidence>
<dbReference type="InterPro" id="IPR013598">
    <property type="entry name" value="Exportin-1/Importin-b-like"/>
</dbReference>
<comment type="subcellular location">
    <subcellularLocation>
        <location evidence="2">Cytoplasm</location>
    </subcellularLocation>
    <subcellularLocation>
        <location evidence="1">Nucleus envelope</location>
    </subcellularLocation>
</comment>
<evidence type="ECO:0000256" key="5">
    <source>
        <dbReference type="ARBA" id="ARBA00022553"/>
    </source>
</evidence>
<dbReference type="Proteomes" id="UP000494165">
    <property type="component" value="Unassembled WGS sequence"/>
</dbReference>
<dbReference type="Pfam" id="PF24140">
    <property type="entry name" value="TPR_TNPO3_IPO13_3rd"/>
    <property type="match status" value="1"/>
</dbReference>
<keyword evidence="14" id="KW-1185">Reference proteome</keyword>
<comment type="subunit">
    <text evidence="10">Interacts with (GTP-bound) Ran. Interacts with (phosphorylated) SFRS1 and SFRS2; leading to their nuclear import. Interacts with NUP62. Interacts with RBM4. Interacts with CPSF6, promoting its nuclear import.</text>
</comment>
<protein>
    <recommendedName>
        <fullName evidence="11">Transportin-3</fullName>
    </recommendedName>
</protein>
<dbReference type="Pfam" id="PF24139">
    <property type="entry name" value="TPR_TNPO3_IPO13_4th"/>
    <property type="match status" value="1"/>
</dbReference>
<gene>
    <name evidence="13" type="ORF">CLODIP_2_CD12572</name>
</gene>
<dbReference type="InterPro" id="IPR011989">
    <property type="entry name" value="ARM-like"/>
</dbReference>
<sequence>MQAAPSLENVYEAVSTLFNNLDNTQKEKASAWLDELQKSVYAWKIADAMLHEKKDLESCYFAAQTMRTKVQLNFNELPRESHESLRDSLMEHISQVSEQTNVVIVTQLCLAMADLALQMTSWQNPIEDLIHKYSQTNMWPLLEILTVLPEEVNSRLLRLGANRRNEVTAELSNHSKIVLEYLKACLAQGSNNHQLNIKVLKCFTSWISIQAITLADIPDNPIVSQAFTILLSHEAPFNMHDSATDCICALLQHLEDNNNQQELEMQIVDAVVRLDSSYHMTVAEESTEKSINYCRIFTELSEAMLDKIISGSSTGKPHFAIGVLDLVLMCVGHHDYEVAEITFNLWYRLSEELYVKNKEDLNAVFSPYVERLIVALCRHCQIEPDHEGLIADGEDFSGFRLKVSELIKDVVFIIGSSHCFRQMFLQLQSPGITWDVTEAALYVMQSVAKNILPDEKEVVPKVLEAILNMPPDVHIMVRHTAVVLLGELCEWIEKNHHTLEPVLNYLLVCLQHPLLGSASATALQNICSACRDHMSVHLGGLLEIVRSMNSFKISNEAALGLLKGVSIIIGRLPPEQIDPAFREICNCQVAPLCQLIEGDGKIEKGTPSDPVLWLDRLSAIFRHTNPLIESTNSVHPCLKVISEVFPVLSKALEKYQDRMSIMERCARCLRFAIRCVGKQAGSFLEPLVKQIVSLYAVHKHSCFLYLGSILVDEYATEAGCIQGLLGMLQAFIGPAFEIMQSPSGLKNNPDTVDDFFRLCNRFLQRSPVAFLQSAFLNAVLQCALMASSLDHKDANSTVMKFFLDLVHCGRSGESKPDFAVRQQLVQNIMKEGGQLLVQSLLHSSVFYLHSYMLGGVAEVIYEMMLLNRAELCVWLEVALKSLPLTNAGGHVNATQQQLVEFHKTVTRAEHIKDVSHALKDFAHLFR</sequence>
<evidence type="ECO:0000256" key="2">
    <source>
        <dbReference type="ARBA" id="ARBA00004496"/>
    </source>
</evidence>
<dbReference type="Pfam" id="PF24138">
    <property type="entry name" value="TPR_TNPO3_IPO13_2nd"/>
    <property type="match status" value="1"/>
</dbReference>
<name>A0A8S1CY28_9INSE</name>
<dbReference type="FunFam" id="1.25.10.10:FF:000079">
    <property type="entry name" value="transportin-3 isoform X1"/>
    <property type="match status" value="1"/>
</dbReference>
<dbReference type="OrthoDB" id="435593at2759"/>
<keyword evidence="5" id="KW-0597">Phosphoprotein</keyword>
<dbReference type="InterPro" id="IPR051345">
    <property type="entry name" value="Importin_beta-like_NTR"/>
</dbReference>
<dbReference type="SUPFAM" id="SSF48371">
    <property type="entry name" value="ARM repeat"/>
    <property type="match status" value="1"/>
</dbReference>
<keyword evidence="7" id="KW-0007">Acetylation</keyword>
<dbReference type="GO" id="GO:0006606">
    <property type="term" value="P:protein import into nucleus"/>
    <property type="evidence" value="ECO:0007669"/>
    <property type="project" value="TreeGrafter"/>
</dbReference>
<organism evidence="13 14">
    <name type="scientific">Cloeon dipterum</name>
    <dbReference type="NCBI Taxonomy" id="197152"/>
    <lineage>
        <taxon>Eukaryota</taxon>
        <taxon>Metazoa</taxon>
        <taxon>Ecdysozoa</taxon>
        <taxon>Arthropoda</taxon>
        <taxon>Hexapoda</taxon>
        <taxon>Insecta</taxon>
        <taxon>Pterygota</taxon>
        <taxon>Palaeoptera</taxon>
        <taxon>Ephemeroptera</taxon>
        <taxon>Pisciforma</taxon>
        <taxon>Baetidae</taxon>
        <taxon>Cloeon</taxon>
    </lineage>
</organism>
<evidence type="ECO:0000256" key="3">
    <source>
        <dbReference type="ARBA" id="ARBA00022448"/>
    </source>
</evidence>
<dbReference type="InterPro" id="IPR016024">
    <property type="entry name" value="ARM-type_fold"/>
</dbReference>
<comment type="function">
    <text evidence="9">Importin, which transports target proteins into the nucleus. Specifically mediates the nuclear import of splicing factor serine/arginine (SR) proteins, such as RBM4, SFRS1 and SFRS2, by recognizing phosphorylated SR domains. Also mediates the nuclear import of serine/arginine (SR) protein CPSF6, independently of CPSF6 phosphorylation. The nuclear import process is regulated by the small GTPase Ran that partitions between cytoplasm and nucleus in the predominantly GDP- and GTP-bound form, respectively. Importin associates with target cargo proteins in the cytoplasm, and the competitive binding of GTP-bound Ran induces the release of cargos in the nucleus.</text>
</comment>
<dbReference type="InterPro" id="IPR058537">
    <property type="entry name" value="TPR_TNPO3_IPO13_4th"/>
</dbReference>
<evidence type="ECO:0000256" key="6">
    <source>
        <dbReference type="ARBA" id="ARBA00022927"/>
    </source>
</evidence>